<dbReference type="InterPro" id="IPR014710">
    <property type="entry name" value="RmlC-like_jellyroll"/>
</dbReference>
<comment type="caution">
    <text evidence="2">The sequence shown here is derived from an EMBL/GenBank/DDBJ whole genome shotgun (WGS) entry which is preliminary data.</text>
</comment>
<dbReference type="AlphaFoldDB" id="A0AAD6KXS3"/>
<evidence type="ECO:0000313" key="3">
    <source>
        <dbReference type="Proteomes" id="UP001162972"/>
    </source>
</evidence>
<keyword evidence="3" id="KW-1185">Reference proteome</keyword>
<evidence type="ECO:0000259" key="1">
    <source>
        <dbReference type="PROSITE" id="PS50042"/>
    </source>
</evidence>
<sequence>MLHLHDSVQTDLKRLLRNPPLVNVPTITDLISVHPLLGALPSMVREALEGSMNEMMKPCGVPLYKEGSNPNGIWLISSGVVKWTSKSITSRHSLHPTFTHGSTLGLYELLVGKRCLCDIITNSVVLCFFIESEIIFSVLESNPAVEDFLWKESAIVLAKLLLPRVFENMSTHELRVLVAERSEITVYMPGGNYRVLLPLQGDQSSQNMEISGSHAASFSHQGSQYQVPARARVIFFDIAAFEVNGALRRRSPSLPSLLNRPLTREHGGLMSWPENFYRPGECEPNFEGTYRPSNSLSARAMQLGIFGSMVDVPRRDHSFPASK</sequence>
<reference evidence="2 3" key="1">
    <citation type="journal article" date="2023" name="Int. J. Mol. Sci.">
        <title>De Novo Assembly and Annotation of 11 Diverse Shrub Willow (Salix) Genomes Reveals Novel Gene Organization in Sex-Linked Regions.</title>
        <authorList>
            <person name="Hyden B."/>
            <person name="Feng K."/>
            <person name="Yates T.B."/>
            <person name="Jawdy S."/>
            <person name="Cereghino C."/>
            <person name="Smart L.B."/>
            <person name="Muchero W."/>
        </authorList>
    </citation>
    <scope>NUCLEOTIDE SEQUENCE [LARGE SCALE GENOMIC DNA]</scope>
    <source>
        <tissue evidence="2">Shoot tip</tissue>
    </source>
</reference>
<feature type="domain" description="Cyclic nucleotide-binding" evidence="1">
    <location>
        <begin position="36"/>
        <end position="139"/>
    </location>
</feature>
<name>A0AAD6KXS3_9ROSI</name>
<gene>
    <name evidence="2" type="ORF">OIU84_018990</name>
</gene>
<proteinExistence type="predicted"/>
<organism evidence="2 3">
    <name type="scientific">Salix udensis</name>
    <dbReference type="NCBI Taxonomy" id="889485"/>
    <lineage>
        <taxon>Eukaryota</taxon>
        <taxon>Viridiplantae</taxon>
        <taxon>Streptophyta</taxon>
        <taxon>Embryophyta</taxon>
        <taxon>Tracheophyta</taxon>
        <taxon>Spermatophyta</taxon>
        <taxon>Magnoliopsida</taxon>
        <taxon>eudicotyledons</taxon>
        <taxon>Gunneridae</taxon>
        <taxon>Pentapetalae</taxon>
        <taxon>rosids</taxon>
        <taxon>fabids</taxon>
        <taxon>Malpighiales</taxon>
        <taxon>Salicaceae</taxon>
        <taxon>Saliceae</taxon>
        <taxon>Salix</taxon>
    </lineage>
</organism>
<dbReference type="Proteomes" id="UP001162972">
    <property type="component" value="Chromosome 10"/>
</dbReference>
<dbReference type="Gene3D" id="2.60.120.10">
    <property type="entry name" value="Jelly Rolls"/>
    <property type="match status" value="1"/>
</dbReference>
<protein>
    <recommendedName>
        <fullName evidence="1">Cyclic nucleotide-binding domain-containing protein</fullName>
    </recommendedName>
</protein>
<dbReference type="SUPFAM" id="SSF51206">
    <property type="entry name" value="cAMP-binding domain-like"/>
    <property type="match status" value="1"/>
</dbReference>
<dbReference type="EMBL" id="JAPFFJ010000003">
    <property type="protein sequence ID" value="KAJ6431616.1"/>
    <property type="molecule type" value="Genomic_DNA"/>
</dbReference>
<dbReference type="FunFam" id="2.60.120.10:FF:000090">
    <property type="entry name" value="Sodium/hydrogen exchanger 7"/>
    <property type="match status" value="1"/>
</dbReference>
<dbReference type="PROSITE" id="PS50042">
    <property type="entry name" value="CNMP_BINDING_3"/>
    <property type="match status" value="1"/>
</dbReference>
<dbReference type="InterPro" id="IPR018490">
    <property type="entry name" value="cNMP-bd_dom_sf"/>
</dbReference>
<accession>A0AAD6KXS3</accession>
<evidence type="ECO:0000313" key="2">
    <source>
        <dbReference type="EMBL" id="KAJ6431616.1"/>
    </source>
</evidence>
<dbReference type="InterPro" id="IPR000595">
    <property type="entry name" value="cNMP-bd_dom"/>
</dbReference>